<sequence length="120" mass="13953">MAAFLAKHVVGDQMKSVKEAMGDESKEQVDESEIEEARREAEERRKEKRKKMEEEREEMRQHIRDKYGLSKKPKAEAQEKQQPEVAEKSNYLPSLHSNAEEITKKITSSMNEVGEKCCLQ</sequence>
<evidence type="ECO:0000256" key="4">
    <source>
        <dbReference type="ARBA" id="ARBA00022775"/>
    </source>
</evidence>
<dbReference type="EMBL" id="CAJFCJ010000027">
    <property type="protein sequence ID" value="CAD5125516.1"/>
    <property type="molecule type" value="Genomic_DNA"/>
</dbReference>
<feature type="region of interest" description="Disordered" evidence="6">
    <location>
        <begin position="1"/>
        <end position="93"/>
    </location>
</feature>
<dbReference type="Gene3D" id="1.20.5.580">
    <property type="entry name" value="Single Helix bin"/>
    <property type="match status" value="1"/>
</dbReference>
<reference evidence="7 8" key="1">
    <citation type="submission" date="2020-08" db="EMBL/GenBank/DDBJ databases">
        <authorList>
            <person name="Hejnol A."/>
        </authorList>
    </citation>
    <scope>NUCLEOTIDE SEQUENCE [LARGE SCALE GENOMIC DNA]</scope>
</reference>
<dbReference type="GO" id="GO:0019905">
    <property type="term" value="F:syntaxin binding"/>
    <property type="evidence" value="ECO:0007669"/>
    <property type="project" value="InterPro"/>
</dbReference>
<dbReference type="GO" id="GO:0031201">
    <property type="term" value="C:SNARE complex"/>
    <property type="evidence" value="ECO:0007669"/>
    <property type="project" value="TreeGrafter"/>
</dbReference>
<evidence type="ECO:0000313" key="7">
    <source>
        <dbReference type="EMBL" id="CAD5125516.1"/>
    </source>
</evidence>
<evidence type="ECO:0000256" key="6">
    <source>
        <dbReference type="SAM" id="MobiDB-lite"/>
    </source>
</evidence>
<evidence type="ECO:0000313" key="8">
    <source>
        <dbReference type="Proteomes" id="UP000549394"/>
    </source>
</evidence>
<evidence type="ECO:0000256" key="3">
    <source>
        <dbReference type="ARBA" id="ARBA00022483"/>
    </source>
</evidence>
<dbReference type="GO" id="GO:0016079">
    <property type="term" value="P:synaptic vesicle exocytosis"/>
    <property type="evidence" value="ECO:0007669"/>
    <property type="project" value="TreeGrafter"/>
</dbReference>
<dbReference type="InterPro" id="IPR008849">
    <property type="entry name" value="Synaphin"/>
</dbReference>
<name>A0A7I8WBI7_9ANNE</name>
<proteinExistence type="inferred from homology"/>
<accession>A0A7I8WBI7</accession>
<dbReference type="PANTHER" id="PTHR16705">
    <property type="entry name" value="COMPLEXIN"/>
    <property type="match status" value="1"/>
</dbReference>
<protein>
    <submittedName>
        <fullName evidence="7">DgyrCDS13722</fullName>
    </submittedName>
</protein>
<evidence type="ECO:0000256" key="5">
    <source>
        <dbReference type="ARBA" id="ARBA00037297"/>
    </source>
</evidence>
<comment type="caution">
    <text evidence="7">The sequence shown here is derived from an EMBL/GenBank/DDBJ whole genome shotgun (WGS) entry which is preliminary data.</text>
</comment>
<keyword evidence="3" id="KW-0268">Exocytosis</keyword>
<dbReference type="SUPFAM" id="SSF58038">
    <property type="entry name" value="SNARE fusion complex"/>
    <property type="match status" value="1"/>
</dbReference>
<dbReference type="AlphaFoldDB" id="A0A7I8WBI7"/>
<dbReference type="GO" id="GO:0043195">
    <property type="term" value="C:terminal bouton"/>
    <property type="evidence" value="ECO:0007669"/>
    <property type="project" value="TreeGrafter"/>
</dbReference>
<dbReference type="PANTHER" id="PTHR16705:SF4">
    <property type="entry name" value="COMPLEXIN"/>
    <property type="match status" value="1"/>
</dbReference>
<keyword evidence="8" id="KW-1185">Reference proteome</keyword>
<evidence type="ECO:0000256" key="1">
    <source>
        <dbReference type="ARBA" id="ARBA00005396"/>
    </source>
</evidence>
<dbReference type="GO" id="GO:0046928">
    <property type="term" value="P:regulation of neurotransmitter secretion"/>
    <property type="evidence" value="ECO:0007669"/>
    <property type="project" value="TreeGrafter"/>
</dbReference>
<gene>
    <name evidence="7" type="ORF">DGYR_LOCUS12879</name>
</gene>
<comment type="function">
    <text evidence="5">Positively regulates a late step in synaptic vesicle exocytosis.</text>
</comment>
<feature type="compositionally biased region" description="Basic and acidic residues" evidence="6">
    <location>
        <begin position="15"/>
        <end position="87"/>
    </location>
</feature>
<keyword evidence="4" id="KW-0532">Neurotransmitter transport</keyword>
<comment type="similarity">
    <text evidence="1">Belongs to the complexin/synaphin family.</text>
</comment>
<keyword evidence="2" id="KW-0813">Transport</keyword>
<evidence type="ECO:0000256" key="2">
    <source>
        <dbReference type="ARBA" id="ARBA00022448"/>
    </source>
</evidence>
<dbReference type="Proteomes" id="UP000549394">
    <property type="component" value="Unassembled WGS sequence"/>
</dbReference>
<organism evidence="7 8">
    <name type="scientific">Dimorphilus gyrociliatus</name>
    <dbReference type="NCBI Taxonomy" id="2664684"/>
    <lineage>
        <taxon>Eukaryota</taxon>
        <taxon>Metazoa</taxon>
        <taxon>Spiralia</taxon>
        <taxon>Lophotrochozoa</taxon>
        <taxon>Annelida</taxon>
        <taxon>Polychaeta</taxon>
        <taxon>Polychaeta incertae sedis</taxon>
        <taxon>Dinophilidae</taxon>
        <taxon>Dimorphilus</taxon>
    </lineage>
</organism>
<dbReference type="Pfam" id="PF05835">
    <property type="entry name" value="Synaphin"/>
    <property type="match status" value="1"/>
</dbReference>